<reference evidence="1 2" key="1">
    <citation type="submission" date="2016-01" db="EMBL/GenBank/DDBJ databases">
        <title>Characterization of the Clostridium difficile lineages that are prevalent in Hong Kong and China.</title>
        <authorList>
            <person name="Kwok J.S.-L."/>
            <person name="Lam W.-Y."/>
            <person name="Ip M."/>
            <person name="Chan T.-F."/>
            <person name="Hawkey P.M."/>
            <person name="Tsui S.K.-W."/>
        </authorList>
    </citation>
    <scope>NUCLEOTIDE SEQUENCE [LARGE SCALE GENOMIC DNA]</scope>
    <source>
        <strain evidence="1 2">300064</strain>
    </source>
</reference>
<proteinExistence type="predicted"/>
<evidence type="ECO:0000313" key="1">
    <source>
        <dbReference type="EMBL" id="PPV15888.1"/>
    </source>
</evidence>
<dbReference type="Pfam" id="PF09548">
    <property type="entry name" value="Spore_III_AB"/>
    <property type="match status" value="1"/>
</dbReference>
<dbReference type="NCBIfam" id="TIGR02833">
    <property type="entry name" value="spore_III_AB"/>
    <property type="match status" value="1"/>
</dbReference>
<dbReference type="PIRSF" id="PIRSF021435">
    <property type="entry name" value="SpoIIIAB"/>
    <property type="match status" value="1"/>
</dbReference>
<protein>
    <submittedName>
        <fullName evidence="1">Stage III sporulation protein AB</fullName>
    </submittedName>
</protein>
<dbReference type="InterPro" id="IPR014198">
    <property type="entry name" value="Spore_III_AB"/>
</dbReference>
<dbReference type="EMBL" id="LRDH01000096">
    <property type="protein sequence ID" value="PPV15888.1"/>
    <property type="molecule type" value="Genomic_DNA"/>
</dbReference>
<dbReference type="Proteomes" id="UP000238081">
    <property type="component" value="Unassembled WGS sequence"/>
</dbReference>
<sequence>MLKLVIACALFSICSYVGFEYGEGFNRRMMQLREILKSLIILQNDILYGSTPLPEAFENFSYKVEEPIHSFINGIREKLVSGSVESVYDGVAEEYREFKGKFSLNDNDIKILGDFFKSLGESGVFGQERIFSLAIEGIRMNLKDAEDTAKKNVKLYRYLGVCVGGMLTIFVL</sequence>
<accession>A0A0A6Q2G2</accession>
<comment type="caution">
    <text evidence="1">The sequence shown here is derived from an EMBL/GenBank/DDBJ whole genome shotgun (WGS) entry which is preliminary data.</text>
</comment>
<dbReference type="RefSeq" id="WP_043661321.1">
    <property type="nucleotide sequence ID" value="NZ_JSEG01000001.1"/>
</dbReference>
<dbReference type="AlphaFoldDB" id="A0A0A6Q2G2"/>
<name>A0A0A6Q2G2_CLOBU</name>
<gene>
    <name evidence="1" type="ORF">AWN73_02040</name>
</gene>
<organism evidence="1 2">
    <name type="scientific">Clostridium butyricum</name>
    <dbReference type="NCBI Taxonomy" id="1492"/>
    <lineage>
        <taxon>Bacteria</taxon>
        <taxon>Bacillati</taxon>
        <taxon>Bacillota</taxon>
        <taxon>Clostridia</taxon>
        <taxon>Eubacteriales</taxon>
        <taxon>Clostridiaceae</taxon>
        <taxon>Clostridium</taxon>
    </lineage>
</organism>
<evidence type="ECO:0000313" key="2">
    <source>
        <dbReference type="Proteomes" id="UP000238081"/>
    </source>
</evidence>